<dbReference type="Proteomes" id="UP000198992">
    <property type="component" value="Unassembled WGS sequence"/>
</dbReference>
<reference evidence="1 2" key="1">
    <citation type="submission" date="2016-10" db="EMBL/GenBank/DDBJ databases">
        <authorList>
            <person name="de Groot N.N."/>
        </authorList>
    </citation>
    <scope>NUCLEOTIDE SEQUENCE [LARGE SCALE GENOMIC DNA]</scope>
    <source>
        <strain evidence="1 2">MT12</strain>
    </source>
</reference>
<proteinExistence type="predicted"/>
<protein>
    <submittedName>
        <fullName evidence="1">Uncharacterized protein</fullName>
    </submittedName>
</protein>
<dbReference type="EMBL" id="FNTH01000001">
    <property type="protein sequence ID" value="SEB94847.1"/>
    <property type="molecule type" value="Genomic_DNA"/>
</dbReference>
<evidence type="ECO:0000313" key="1">
    <source>
        <dbReference type="EMBL" id="SEB94847.1"/>
    </source>
</evidence>
<organism evidence="1 2">
    <name type="scientific">Bradyrhizobium erythrophlei</name>
    <dbReference type="NCBI Taxonomy" id="1437360"/>
    <lineage>
        <taxon>Bacteria</taxon>
        <taxon>Pseudomonadati</taxon>
        <taxon>Pseudomonadota</taxon>
        <taxon>Alphaproteobacteria</taxon>
        <taxon>Hyphomicrobiales</taxon>
        <taxon>Nitrobacteraceae</taxon>
        <taxon>Bradyrhizobium</taxon>
    </lineage>
</organism>
<gene>
    <name evidence="1" type="ORF">SAMN05444164_0636</name>
</gene>
<dbReference type="AlphaFoldDB" id="A0A1H4NHZ6"/>
<dbReference type="RefSeq" id="WP_092114150.1">
    <property type="nucleotide sequence ID" value="NZ_FNTH01000001.1"/>
</dbReference>
<dbReference type="OrthoDB" id="9893244at2"/>
<name>A0A1H4NHZ6_9BRAD</name>
<evidence type="ECO:0000313" key="2">
    <source>
        <dbReference type="Proteomes" id="UP000198992"/>
    </source>
</evidence>
<accession>A0A1H4NHZ6</accession>
<sequence>MTSWLDAMMQRATESLRDHPEVPARPRALTTPKPEIKHCWVQTRRPDYERGDEGNVEPVYYSVSDGVLSMHDEKGRSTGQQALADGEDPRLVAMRLRWEAWQRTNAGSDFNRPLVYSKSGMA</sequence>